<dbReference type="EMBL" id="DQ118403">
    <property type="protein sequence ID" value="AAZ32476.1"/>
    <property type="molecule type" value="Genomic_DNA"/>
</dbReference>
<proteinExistence type="predicted"/>
<protein>
    <submittedName>
        <fullName evidence="1">Uncharacterized protein</fullName>
    </submittedName>
</protein>
<sequence length="58" mass="6718">MVSSERNIYHILIRRSCDQKAPEVIDELLGSVVADIKFKWRFEKNFPLRDGPLGSDAR</sequence>
<organism evidence="1">
    <name type="scientific">uncultured euryarchaeote Alv-FOS1</name>
    <dbReference type="NCBI Taxonomy" id="337892"/>
    <lineage>
        <taxon>Archaea</taxon>
        <taxon>Methanobacteriati</taxon>
        <taxon>Methanobacteriota</taxon>
        <taxon>environmental samples</taxon>
    </lineage>
</organism>
<accession>Q3SAB1</accession>
<reference evidence="1" key="1">
    <citation type="submission" date="2005-07" db="EMBL/GenBank/DDBJ databases">
        <title>A hyperthermophilic lifestyle for uncultured Archaea of the DHVE2 lineage: evidence from environmental genomics.</title>
        <authorList>
            <person name="Moussard H."/>
            <person name="Hennecke G."/>
            <person name="Moreira D."/>
            <person name="Jouffe V."/>
            <person name="Lopez-Garcia P."/>
            <person name="Jeanthon C."/>
        </authorList>
    </citation>
    <scope>NUCLEOTIDE SEQUENCE</scope>
</reference>
<name>Q3SAB1_9EURY</name>
<dbReference type="AlphaFoldDB" id="Q3SAB1"/>
<evidence type="ECO:0000313" key="1">
    <source>
        <dbReference type="EMBL" id="AAZ32476.1"/>
    </source>
</evidence>